<protein>
    <submittedName>
        <fullName evidence="2">Uncharacterized protein</fullName>
    </submittedName>
</protein>
<feature type="transmembrane region" description="Helical" evidence="1">
    <location>
        <begin position="38"/>
        <end position="57"/>
    </location>
</feature>
<sequence length="176" mass="20997">MTKVLIDYSQIHLQENIPLNEEELNRIAIHKRDFYKDFSGVVIAVIMIVMIMAGYFLKNEFKNFKYYHYLLFIGVAVALYLFFLLMHWLLCQYFKGRWKKDIKNGKNRLESIIISKHKTEGDEYIITFAGCHKGKKIRLPVEKTDYDQYEMGAKVVVNYFKYSQEVISLDYFESKD</sequence>
<gene>
    <name evidence="2" type="ORF">DRF65_21070</name>
</gene>
<accession>A0A3D9C3C6</accession>
<keyword evidence="1" id="KW-0812">Transmembrane</keyword>
<evidence type="ECO:0000313" key="2">
    <source>
        <dbReference type="EMBL" id="REC60355.1"/>
    </source>
</evidence>
<feature type="transmembrane region" description="Helical" evidence="1">
    <location>
        <begin position="69"/>
        <end position="90"/>
    </location>
</feature>
<organism evidence="2 3">
    <name type="scientific">Chryseobacterium pennae</name>
    <dbReference type="NCBI Taxonomy" id="2258962"/>
    <lineage>
        <taxon>Bacteria</taxon>
        <taxon>Pseudomonadati</taxon>
        <taxon>Bacteroidota</taxon>
        <taxon>Flavobacteriia</taxon>
        <taxon>Flavobacteriales</taxon>
        <taxon>Weeksellaceae</taxon>
        <taxon>Chryseobacterium group</taxon>
        <taxon>Chryseobacterium</taxon>
    </lineage>
</organism>
<comment type="caution">
    <text evidence="2">The sequence shown here is derived from an EMBL/GenBank/DDBJ whole genome shotgun (WGS) entry which is preliminary data.</text>
</comment>
<keyword evidence="1" id="KW-0472">Membrane</keyword>
<evidence type="ECO:0000313" key="3">
    <source>
        <dbReference type="Proteomes" id="UP000256686"/>
    </source>
</evidence>
<dbReference type="AlphaFoldDB" id="A0A3D9C3C6"/>
<dbReference type="EMBL" id="QNVT01000025">
    <property type="protein sequence ID" value="REC60355.1"/>
    <property type="molecule type" value="Genomic_DNA"/>
</dbReference>
<keyword evidence="3" id="KW-1185">Reference proteome</keyword>
<proteinExistence type="predicted"/>
<dbReference type="Proteomes" id="UP000256686">
    <property type="component" value="Unassembled WGS sequence"/>
</dbReference>
<evidence type="ECO:0000256" key="1">
    <source>
        <dbReference type="SAM" id="Phobius"/>
    </source>
</evidence>
<keyword evidence="1" id="KW-1133">Transmembrane helix</keyword>
<reference evidence="3" key="1">
    <citation type="submission" date="2018-06" db="EMBL/GenBank/DDBJ databases">
        <authorList>
            <person name="Lum Nde A."/>
            <person name="Hugo C."/>
        </authorList>
    </citation>
    <scope>NUCLEOTIDE SEQUENCE [LARGE SCALE GENOMIC DNA]</scope>
    <source>
        <strain evidence="3">1_F178</strain>
    </source>
</reference>
<name>A0A3D9C3C6_9FLAO</name>